<feature type="transmembrane region" description="Helical" evidence="1">
    <location>
        <begin position="15"/>
        <end position="36"/>
    </location>
</feature>
<name>A0A2P2N3H0_RHIMU</name>
<accession>A0A2P2N3H0</accession>
<evidence type="ECO:0000313" key="2">
    <source>
        <dbReference type="EMBL" id="MBX36997.1"/>
    </source>
</evidence>
<sequence>MLEIEASDCVFFFTIFYWVALLVSVPNAFFALLCVLMQVP</sequence>
<dbReference type="EMBL" id="GGEC01056513">
    <property type="protein sequence ID" value="MBX36997.1"/>
    <property type="molecule type" value="Transcribed_RNA"/>
</dbReference>
<keyword evidence="1" id="KW-1133">Transmembrane helix</keyword>
<proteinExistence type="predicted"/>
<keyword evidence="1" id="KW-0812">Transmembrane</keyword>
<evidence type="ECO:0000256" key="1">
    <source>
        <dbReference type="SAM" id="Phobius"/>
    </source>
</evidence>
<organism evidence="2">
    <name type="scientific">Rhizophora mucronata</name>
    <name type="common">Asiatic mangrove</name>
    <dbReference type="NCBI Taxonomy" id="61149"/>
    <lineage>
        <taxon>Eukaryota</taxon>
        <taxon>Viridiplantae</taxon>
        <taxon>Streptophyta</taxon>
        <taxon>Embryophyta</taxon>
        <taxon>Tracheophyta</taxon>
        <taxon>Spermatophyta</taxon>
        <taxon>Magnoliopsida</taxon>
        <taxon>eudicotyledons</taxon>
        <taxon>Gunneridae</taxon>
        <taxon>Pentapetalae</taxon>
        <taxon>rosids</taxon>
        <taxon>fabids</taxon>
        <taxon>Malpighiales</taxon>
        <taxon>Rhizophoraceae</taxon>
        <taxon>Rhizophora</taxon>
    </lineage>
</organism>
<reference evidence="2" key="1">
    <citation type="submission" date="2018-02" db="EMBL/GenBank/DDBJ databases">
        <title>Rhizophora mucronata_Transcriptome.</title>
        <authorList>
            <person name="Meera S.P."/>
            <person name="Sreeshan A."/>
            <person name="Augustine A."/>
        </authorList>
    </citation>
    <scope>NUCLEOTIDE SEQUENCE</scope>
    <source>
        <tissue evidence="2">Leaf</tissue>
    </source>
</reference>
<dbReference type="AlphaFoldDB" id="A0A2P2N3H0"/>
<protein>
    <submittedName>
        <fullName evidence="2">Uncharacterized protein</fullName>
    </submittedName>
</protein>
<keyword evidence="1" id="KW-0472">Membrane</keyword>